<evidence type="ECO:0000256" key="4">
    <source>
        <dbReference type="ARBA" id="ARBA00022494"/>
    </source>
</evidence>
<reference evidence="19 20" key="1">
    <citation type="journal article" date="2021" name="BMC Genomics">
        <title>Datura genome reveals duplications of psychoactive alkaloid biosynthetic genes and high mutation rate following tissue culture.</title>
        <authorList>
            <person name="Rajewski A."/>
            <person name="Carter-House D."/>
            <person name="Stajich J."/>
            <person name="Litt A."/>
        </authorList>
    </citation>
    <scope>NUCLEOTIDE SEQUENCE [LARGE SCALE GENOMIC DNA]</scope>
    <source>
        <strain evidence="19">AR-01</strain>
    </source>
</reference>
<evidence type="ECO:0000256" key="17">
    <source>
        <dbReference type="ARBA" id="ARBA00023136"/>
    </source>
</evidence>
<evidence type="ECO:0000256" key="2">
    <source>
        <dbReference type="ARBA" id="ARBA00008204"/>
    </source>
</evidence>
<accession>A0ABS8W283</accession>
<dbReference type="PANTHER" id="PTHR33149">
    <property type="entry name" value="PHOTOSYSTEM II PROTEIN D1"/>
    <property type="match status" value="1"/>
</dbReference>
<keyword evidence="17" id="KW-0472">Membrane</keyword>
<evidence type="ECO:0000256" key="8">
    <source>
        <dbReference type="ARBA" id="ARBA00022692"/>
    </source>
</evidence>
<keyword evidence="20" id="KW-1185">Reference proteome</keyword>
<sequence>MPSGKRGSKNWNRLFDLIDLSAPKCVLPQSMVQPGLAMEKDCELGTSFRDRHRLDKEFQLMGRFFNWVCNRRIWICEIWRGYAQTGLHLDLHMDNLLPLSLIRLNTSLTFVVDRREAMTNSREFRILLVEPKSSSWLDSYNGQAEHNILMHPFHILGLAGVKGGSLFSSMHASLVTSSLIRESTKSESANEGINTMTFNLNGFSFNQSVVDSQGRVINTWTDIINRANLGMEVMHECDAHNFPLDLADIEAPSTNG</sequence>
<dbReference type="SUPFAM" id="SSF81483">
    <property type="entry name" value="Bacterial photosystem II reaction centre, L and M subunits"/>
    <property type="match status" value="1"/>
</dbReference>
<keyword evidence="4" id="KW-0148">Chlorophyll</keyword>
<keyword evidence="5" id="KW-0602">Photosynthesis</keyword>
<evidence type="ECO:0000256" key="7">
    <source>
        <dbReference type="ARBA" id="ARBA00022640"/>
    </source>
</evidence>
<keyword evidence="15" id="KW-0560">Oxidoreductase</keyword>
<evidence type="ECO:0000256" key="11">
    <source>
        <dbReference type="ARBA" id="ARBA00022982"/>
    </source>
</evidence>
<evidence type="ECO:0000313" key="19">
    <source>
        <dbReference type="EMBL" id="MCE2055446.1"/>
    </source>
</evidence>
<gene>
    <name evidence="19" type="ORF">HAX54_042583</name>
</gene>
<keyword evidence="10" id="KW-0460">Magnesium</keyword>
<dbReference type="PANTHER" id="PTHR33149:SF12">
    <property type="entry name" value="PHOTOSYSTEM II D2 PROTEIN"/>
    <property type="match status" value="1"/>
</dbReference>
<evidence type="ECO:0000256" key="9">
    <source>
        <dbReference type="ARBA" id="ARBA00022723"/>
    </source>
</evidence>
<evidence type="ECO:0000256" key="1">
    <source>
        <dbReference type="ARBA" id="ARBA00004446"/>
    </source>
</evidence>
<evidence type="ECO:0000256" key="6">
    <source>
        <dbReference type="ARBA" id="ARBA00022553"/>
    </source>
</evidence>
<keyword evidence="9" id="KW-0479">Metal-binding</keyword>
<dbReference type="Gene3D" id="1.20.85.10">
    <property type="entry name" value="Photosystem II protein D1-like"/>
    <property type="match status" value="1"/>
</dbReference>
<evidence type="ECO:0000256" key="18">
    <source>
        <dbReference type="ARBA" id="ARBA00023276"/>
    </source>
</evidence>
<evidence type="ECO:0000256" key="5">
    <source>
        <dbReference type="ARBA" id="ARBA00022531"/>
    </source>
</evidence>
<dbReference type="Pfam" id="PF00124">
    <property type="entry name" value="Photo_RC"/>
    <property type="match status" value="1"/>
</dbReference>
<keyword evidence="14" id="KW-0157">Chromophore</keyword>
<dbReference type="InterPro" id="IPR055266">
    <property type="entry name" value="D1/D2"/>
</dbReference>
<keyword evidence="12" id="KW-1133">Transmembrane helix</keyword>
<evidence type="ECO:0000256" key="13">
    <source>
        <dbReference type="ARBA" id="ARBA00022990"/>
    </source>
</evidence>
<evidence type="ECO:0000256" key="14">
    <source>
        <dbReference type="ARBA" id="ARBA00022991"/>
    </source>
</evidence>
<dbReference type="PROSITE" id="PS00244">
    <property type="entry name" value="REACTION_CENTER"/>
    <property type="match status" value="1"/>
</dbReference>
<evidence type="ECO:0000313" key="20">
    <source>
        <dbReference type="Proteomes" id="UP000823775"/>
    </source>
</evidence>
<dbReference type="Proteomes" id="UP000823775">
    <property type="component" value="Unassembled WGS sequence"/>
</dbReference>
<keyword evidence="13" id="KW-0007">Acetylation</keyword>
<comment type="subcellular location">
    <subcellularLocation>
        <location evidence="1">Plastid membrane</location>
        <topology evidence="1">Multi-pass membrane protein</topology>
    </subcellularLocation>
</comment>
<evidence type="ECO:0000256" key="12">
    <source>
        <dbReference type="ARBA" id="ARBA00022989"/>
    </source>
</evidence>
<comment type="caution">
    <text evidence="19">The sequence shown here is derived from an EMBL/GenBank/DDBJ whole genome shotgun (WGS) entry which is preliminary data.</text>
</comment>
<dbReference type="InterPro" id="IPR000484">
    <property type="entry name" value="Photo_RC_L/M"/>
</dbReference>
<name>A0ABS8W283_DATST</name>
<keyword evidence="8" id="KW-0812">Transmembrane</keyword>
<evidence type="ECO:0000256" key="10">
    <source>
        <dbReference type="ARBA" id="ARBA00022842"/>
    </source>
</evidence>
<keyword evidence="16" id="KW-0408">Iron</keyword>
<keyword evidence="18" id="KW-0604">Photosystem II</keyword>
<organism evidence="19 20">
    <name type="scientific">Datura stramonium</name>
    <name type="common">Jimsonweed</name>
    <name type="synonym">Common thornapple</name>
    <dbReference type="NCBI Taxonomy" id="4076"/>
    <lineage>
        <taxon>Eukaryota</taxon>
        <taxon>Viridiplantae</taxon>
        <taxon>Streptophyta</taxon>
        <taxon>Embryophyta</taxon>
        <taxon>Tracheophyta</taxon>
        <taxon>Spermatophyta</taxon>
        <taxon>Magnoliopsida</taxon>
        <taxon>eudicotyledons</taxon>
        <taxon>Gunneridae</taxon>
        <taxon>Pentapetalae</taxon>
        <taxon>asterids</taxon>
        <taxon>lamiids</taxon>
        <taxon>Solanales</taxon>
        <taxon>Solanaceae</taxon>
        <taxon>Solanoideae</taxon>
        <taxon>Datureae</taxon>
        <taxon>Datura</taxon>
    </lineage>
</organism>
<keyword evidence="7" id="KW-0934">Plastid</keyword>
<dbReference type="InterPro" id="IPR036854">
    <property type="entry name" value="Photo_II_D1/D2_sf"/>
</dbReference>
<keyword evidence="6" id="KW-0597">Phosphoprotein</keyword>
<keyword evidence="3" id="KW-0813">Transport</keyword>
<evidence type="ECO:0000256" key="15">
    <source>
        <dbReference type="ARBA" id="ARBA00023002"/>
    </source>
</evidence>
<keyword evidence="11" id="KW-0249">Electron transport</keyword>
<proteinExistence type="inferred from homology"/>
<dbReference type="EMBL" id="JACEIK010006294">
    <property type="protein sequence ID" value="MCE2055446.1"/>
    <property type="molecule type" value="Genomic_DNA"/>
</dbReference>
<comment type="similarity">
    <text evidence="2">Belongs to the reaction center PufL/M/PsbA/D family.</text>
</comment>
<dbReference type="InterPro" id="IPR055265">
    <property type="entry name" value="Photo_RC_L/M_CS"/>
</dbReference>
<evidence type="ECO:0000256" key="16">
    <source>
        <dbReference type="ARBA" id="ARBA00023004"/>
    </source>
</evidence>
<evidence type="ECO:0000256" key="3">
    <source>
        <dbReference type="ARBA" id="ARBA00022448"/>
    </source>
</evidence>
<protein>
    <submittedName>
        <fullName evidence="19">Uncharacterized protein</fullName>
    </submittedName>
</protein>